<evidence type="ECO:0000256" key="2">
    <source>
        <dbReference type="SAM" id="SignalP"/>
    </source>
</evidence>
<dbReference type="PANTHER" id="PTHR43649:SF12">
    <property type="entry name" value="DIACETYLCHITOBIOSE BINDING PROTEIN DASA"/>
    <property type="match status" value="1"/>
</dbReference>
<dbReference type="PANTHER" id="PTHR43649">
    <property type="entry name" value="ARABINOSE-BINDING PROTEIN-RELATED"/>
    <property type="match status" value="1"/>
</dbReference>
<feature type="compositionally biased region" description="Low complexity" evidence="1">
    <location>
        <begin position="44"/>
        <end position="56"/>
    </location>
</feature>
<dbReference type="InterPro" id="IPR006059">
    <property type="entry name" value="SBP"/>
</dbReference>
<dbReference type="InterPro" id="IPR050490">
    <property type="entry name" value="Bact_solute-bd_prot1"/>
</dbReference>
<keyword evidence="2" id="KW-0732">Signal</keyword>
<dbReference type="PROSITE" id="PS51257">
    <property type="entry name" value="PROKAR_LIPOPROTEIN"/>
    <property type="match status" value="1"/>
</dbReference>
<sequence length="570" mass="64510">MGVQARKTAKWMFMLMVIISLVATGCAKGTNSEGSPPASKDTGSSQPSTSEASASPAEPFDISVFLSVPSPIPTENNRIYKIIKEKLGVTLKEEYLVGELEQKLGVMIAGGDYPDVISANVKLTNAKAVIPLEDLIQEHAPNLKKHYEKVWNQLKDPDDGHIYWLPNYGVYQGDFQSTQHYGPAFFIQKAVLQEYGYPKIKTLDEYFKLIEDYKTKYPEIDGQPTIGFTSLAFDWRDWGLRNAPQHLAGHPNDGGVLVDPVTNVATLYEGTDVAKPYYKKLNDMNVKGLIDRESFAQNFDQYLAKISSGRVLGMFDQRWNFQQGEESLISQNKPERAYVGIPLVYDASTKDYYVDRPPINLLNGFGITVNAEDPVKIIKFFDTMITEEWQKLLSWGEEGIDYHVGDNGLFYRTPEQRKQQEDVTWKQANKAEALYGQLFKLEGKYPDGNAEGAGNQPDEFFANLKPIDQELLNAYGYKLWTDFFSVPSESRISYPAWNIDLIEGSPAKIANQKLKDLAFKYLPKAILSSPDDFEKVWSEYGAQIGKVDTKSYLDRVNSQLQWRQDNWSSK</sequence>
<protein>
    <submittedName>
        <fullName evidence="3">Extracellular solute-binding protein</fullName>
    </submittedName>
</protein>
<evidence type="ECO:0000256" key="1">
    <source>
        <dbReference type="SAM" id="MobiDB-lite"/>
    </source>
</evidence>
<evidence type="ECO:0000313" key="3">
    <source>
        <dbReference type="EMBL" id="MFC4305170.1"/>
    </source>
</evidence>
<gene>
    <name evidence="3" type="ORF">ACFO1S_17190</name>
</gene>
<keyword evidence="4" id="KW-1185">Reference proteome</keyword>
<name>A0ABV8SDA4_9BACL</name>
<dbReference type="RefSeq" id="WP_204606206.1">
    <property type="nucleotide sequence ID" value="NZ_JBHSED010000036.1"/>
</dbReference>
<organism evidence="3 4">
    <name type="scientific">Cohnella boryungensis</name>
    <dbReference type="NCBI Taxonomy" id="768479"/>
    <lineage>
        <taxon>Bacteria</taxon>
        <taxon>Bacillati</taxon>
        <taxon>Bacillota</taxon>
        <taxon>Bacilli</taxon>
        <taxon>Bacillales</taxon>
        <taxon>Paenibacillaceae</taxon>
        <taxon>Cohnella</taxon>
    </lineage>
</organism>
<evidence type="ECO:0000313" key="4">
    <source>
        <dbReference type="Proteomes" id="UP001595755"/>
    </source>
</evidence>
<dbReference type="EMBL" id="JBHSED010000036">
    <property type="protein sequence ID" value="MFC4305170.1"/>
    <property type="molecule type" value="Genomic_DNA"/>
</dbReference>
<proteinExistence type="predicted"/>
<dbReference type="Gene3D" id="3.40.190.10">
    <property type="entry name" value="Periplasmic binding protein-like II"/>
    <property type="match status" value="2"/>
</dbReference>
<feature type="chain" id="PRO_5046241700" evidence="2">
    <location>
        <begin position="28"/>
        <end position="570"/>
    </location>
</feature>
<accession>A0ABV8SDA4</accession>
<dbReference type="Proteomes" id="UP001595755">
    <property type="component" value="Unassembled WGS sequence"/>
</dbReference>
<dbReference type="SUPFAM" id="SSF53850">
    <property type="entry name" value="Periplasmic binding protein-like II"/>
    <property type="match status" value="1"/>
</dbReference>
<comment type="caution">
    <text evidence="3">The sequence shown here is derived from an EMBL/GenBank/DDBJ whole genome shotgun (WGS) entry which is preliminary data.</text>
</comment>
<feature type="region of interest" description="Disordered" evidence="1">
    <location>
        <begin position="29"/>
        <end position="56"/>
    </location>
</feature>
<feature type="signal peptide" evidence="2">
    <location>
        <begin position="1"/>
        <end position="27"/>
    </location>
</feature>
<dbReference type="Pfam" id="PF13416">
    <property type="entry name" value="SBP_bac_8"/>
    <property type="match status" value="1"/>
</dbReference>
<reference evidence="4" key="1">
    <citation type="journal article" date="2019" name="Int. J. Syst. Evol. Microbiol.">
        <title>The Global Catalogue of Microorganisms (GCM) 10K type strain sequencing project: providing services to taxonomists for standard genome sequencing and annotation.</title>
        <authorList>
            <consortium name="The Broad Institute Genomics Platform"/>
            <consortium name="The Broad Institute Genome Sequencing Center for Infectious Disease"/>
            <person name="Wu L."/>
            <person name="Ma J."/>
        </authorList>
    </citation>
    <scope>NUCLEOTIDE SEQUENCE [LARGE SCALE GENOMIC DNA]</scope>
    <source>
        <strain evidence="4">CGMCC 4.1641</strain>
    </source>
</reference>